<dbReference type="Proteomes" id="UP000014074">
    <property type="component" value="Unassembled WGS sequence"/>
</dbReference>
<dbReference type="HOGENOM" id="CLU_1950303_0_0_1"/>
<protein>
    <submittedName>
        <fullName evidence="2">Uncharacterized protein</fullName>
    </submittedName>
</protein>
<feature type="region of interest" description="Disordered" evidence="1">
    <location>
        <begin position="86"/>
        <end position="112"/>
    </location>
</feature>
<dbReference type="EMBL" id="KB933309">
    <property type="protein sequence ID" value="EON96904.1"/>
    <property type="molecule type" value="Genomic_DNA"/>
</dbReference>
<keyword evidence="3" id="KW-1185">Reference proteome</keyword>
<dbReference type="OrthoDB" id="5121433at2759"/>
<name>R8BC76_PHAM7</name>
<evidence type="ECO:0000313" key="2">
    <source>
        <dbReference type="EMBL" id="EON96904.1"/>
    </source>
</evidence>
<evidence type="ECO:0000256" key="1">
    <source>
        <dbReference type="SAM" id="MobiDB-lite"/>
    </source>
</evidence>
<sequence>MNEIVMADSQPPVQVSTPQSQPATQPPSSTTPDVAMGSVAPIQQQQQHQTRVQFATGHGQQPHAPWDNRKWRDEYELARAKLSDQTFNIGNYPDPLLPREPLKQPKGSEEAEQRLRELMAKIEGRPTGA</sequence>
<proteinExistence type="predicted"/>
<organism evidence="2 3">
    <name type="scientific">Phaeoacremonium minimum (strain UCR-PA7)</name>
    <name type="common">Esca disease fungus</name>
    <name type="synonym">Togninia minima</name>
    <dbReference type="NCBI Taxonomy" id="1286976"/>
    <lineage>
        <taxon>Eukaryota</taxon>
        <taxon>Fungi</taxon>
        <taxon>Dikarya</taxon>
        <taxon>Ascomycota</taxon>
        <taxon>Pezizomycotina</taxon>
        <taxon>Sordariomycetes</taxon>
        <taxon>Sordariomycetidae</taxon>
        <taxon>Togniniales</taxon>
        <taxon>Togniniaceae</taxon>
        <taxon>Phaeoacremonium</taxon>
    </lineage>
</organism>
<dbReference type="GeneID" id="19328471"/>
<feature type="region of interest" description="Disordered" evidence="1">
    <location>
        <begin position="1"/>
        <end position="69"/>
    </location>
</feature>
<feature type="compositionally biased region" description="Low complexity" evidence="1">
    <location>
        <begin position="9"/>
        <end position="32"/>
    </location>
</feature>
<dbReference type="RefSeq" id="XP_007918406.1">
    <property type="nucleotide sequence ID" value="XM_007920215.1"/>
</dbReference>
<dbReference type="AlphaFoldDB" id="R8BC76"/>
<feature type="compositionally biased region" description="Basic and acidic residues" evidence="1">
    <location>
        <begin position="100"/>
        <end position="112"/>
    </location>
</feature>
<reference evidence="3" key="1">
    <citation type="journal article" date="2013" name="Genome Announc.">
        <title>Draft genome sequence of the ascomycete Phaeoacremonium aleophilum strain UCR-PA7, a causal agent of the esca disease complex in grapevines.</title>
        <authorList>
            <person name="Blanco-Ulate B."/>
            <person name="Rolshausen P."/>
            <person name="Cantu D."/>
        </authorList>
    </citation>
    <scope>NUCLEOTIDE SEQUENCE [LARGE SCALE GENOMIC DNA]</scope>
    <source>
        <strain evidence="3">UCR-PA7</strain>
    </source>
</reference>
<accession>R8BC76</accession>
<gene>
    <name evidence="2" type="ORF">UCRPA7_7691</name>
</gene>
<dbReference type="eggNOG" id="ENOG502T3D7">
    <property type="taxonomic scope" value="Eukaryota"/>
</dbReference>
<evidence type="ECO:0000313" key="3">
    <source>
        <dbReference type="Proteomes" id="UP000014074"/>
    </source>
</evidence>
<dbReference type="KEGG" id="tmn:UCRPA7_7691"/>